<gene>
    <name evidence="7" type="primary">rnpA</name>
    <name evidence="7" type="ORF">M6D93_00775</name>
</gene>
<dbReference type="RefSeq" id="WP_249772164.1">
    <property type="nucleotide sequence ID" value="NZ_CP097332.1"/>
</dbReference>
<keyword evidence="3" id="KW-0255">Endonuclease</keyword>
<dbReference type="InterPro" id="IPR014721">
    <property type="entry name" value="Ribsml_uS5_D2-typ_fold_subgr"/>
</dbReference>
<dbReference type="EC" id="3.1.26.5" evidence="6"/>
<evidence type="ECO:0000256" key="6">
    <source>
        <dbReference type="NCBIfam" id="TIGR00188"/>
    </source>
</evidence>
<reference evidence="7" key="2">
    <citation type="submission" date="2022-05" db="EMBL/GenBank/DDBJ databases">
        <authorList>
            <person name="Kim J.-S."/>
            <person name="Lee K."/>
            <person name="Suh M."/>
            <person name="Eom M."/>
            <person name="Kim J.-S."/>
            <person name="Kim D.-S."/>
            <person name="Ko S.-H."/>
            <person name="Shin Y."/>
            <person name="Lee J.-S."/>
        </authorList>
    </citation>
    <scope>NUCLEOTIDE SEQUENCE</scope>
    <source>
        <strain evidence="7">N237</strain>
    </source>
</reference>
<evidence type="ECO:0000256" key="3">
    <source>
        <dbReference type="ARBA" id="ARBA00022759"/>
    </source>
</evidence>
<keyword evidence="2" id="KW-0540">Nuclease</keyword>
<keyword evidence="1" id="KW-0819">tRNA processing</keyword>
<sequence length="108" mass="11641">MRSSADFAAVTRRGRRTRCGDLVVYLSTAAEARDTLVGLVVGKSVGPSVVRHRVARRLRAQLAARLDQVPVGARVVVRALPESADRASVELGRDLDRALQRLSGGVRP</sequence>
<reference evidence="7" key="1">
    <citation type="journal article" date="2018" name="Int. J. Syst. Evol. Microbiol.">
        <title>Jatrophihabitans telluris sp. nov., isolated from sediment soil of lava forest wetlands and the emended description of the genus Jatrophihabitans.</title>
        <authorList>
            <person name="Lee K.C."/>
            <person name="Suh M.K."/>
            <person name="Eom M.K."/>
            <person name="Kim K.K."/>
            <person name="Kim J.S."/>
            <person name="Kim D.S."/>
            <person name="Ko S.H."/>
            <person name="Shin Y.K."/>
            <person name="Lee J.S."/>
        </authorList>
    </citation>
    <scope>NUCLEOTIDE SEQUENCE</scope>
    <source>
        <strain evidence="7">N237</strain>
    </source>
</reference>
<accession>A0ABY4QYE8</accession>
<dbReference type="Gene3D" id="3.30.230.10">
    <property type="match status" value="1"/>
</dbReference>
<organism evidence="7 8">
    <name type="scientific">Jatrophihabitans telluris</name>
    <dbReference type="NCBI Taxonomy" id="2038343"/>
    <lineage>
        <taxon>Bacteria</taxon>
        <taxon>Bacillati</taxon>
        <taxon>Actinomycetota</taxon>
        <taxon>Actinomycetes</taxon>
        <taxon>Jatrophihabitantales</taxon>
        <taxon>Jatrophihabitantaceae</taxon>
        <taxon>Jatrophihabitans</taxon>
    </lineage>
</organism>
<dbReference type="PANTHER" id="PTHR33992:SF1">
    <property type="entry name" value="RIBONUCLEASE P PROTEIN COMPONENT"/>
    <property type="match status" value="1"/>
</dbReference>
<dbReference type="SUPFAM" id="SSF54211">
    <property type="entry name" value="Ribosomal protein S5 domain 2-like"/>
    <property type="match status" value="1"/>
</dbReference>
<keyword evidence="5" id="KW-0694">RNA-binding</keyword>
<keyword evidence="4 7" id="KW-0378">Hydrolase</keyword>
<evidence type="ECO:0000313" key="8">
    <source>
        <dbReference type="Proteomes" id="UP001056336"/>
    </source>
</evidence>
<evidence type="ECO:0000256" key="2">
    <source>
        <dbReference type="ARBA" id="ARBA00022722"/>
    </source>
</evidence>
<evidence type="ECO:0000256" key="4">
    <source>
        <dbReference type="ARBA" id="ARBA00022801"/>
    </source>
</evidence>
<protein>
    <recommendedName>
        <fullName evidence="6">Ribonuclease P protein component</fullName>
        <ecNumber evidence="6">3.1.26.5</ecNumber>
    </recommendedName>
</protein>
<dbReference type="InterPro" id="IPR020568">
    <property type="entry name" value="Ribosomal_Su5_D2-typ_SF"/>
</dbReference>
<evidence type="ECO:0000313" key="7">
    <source>
        <dbReference type="EMBL" id="UQX88553.1"/>
    </source>
</evidence>
<dbReference type="EMBL" id="CP097332">
    <property type="protein sequence ID" value="UQX88553.1"/>
    <property type="molecule type" value="Genomic_DNA"/>
</dbReference>
<keyword evidence="8" id="KW-1185">Reference proteome</keyword>
<evidence type="ECO:0000256" key="1">
    <source>
        <dbReference type="ARBA" id="ARBA00022694"/>
    </source>
</evidence>
<dbReference type="Proteomes" id="UP001056336">
    <property type="component" value="Chromosome"/>
</dbReference>
<proteinExistence type="predicted"/>
<evidence type="ECO:0000256" key="5">
    <source>
        <dbReference type="ARBA" id="ARBA00022884"/>
    </source>
</evidence>
<dbReference type="NCBIfam" id="TIGR00188">
    <property type="entry name" value="rnpA"/>
    <property type="match status" value="1"/>
</dbReference>
<name>A0ABY4QYE8_9ACTN</name>
<dbReference type="Pfam" id="PF00825">
    <property type="entry name" value="Ribonuclease_P"/>
    <property type="match status" value="1"/>
</dbReference>
<dbReference type="GO" id="GO:0004526">
    <property type="term" value="F:ribonuclease P activity"/>
    <property type="evidence" value="ECO:0007669"/>
    <property type="project" value="UniProtKB-EC"/>
</dbReference>
<dbReference type="InterPro" id="IPR000100">
    <property type="entry name" value="RNase_P"/>
</dbReference>
<dbReference type="PANTHER" id="PTHR33992">
    <property type="entry name" value="RIBONUCLEASE P PROTEIN COMPONENT"/>
    <property type="match status" value="1"/>
</dbReference>